<proteinExistence type="predicted"/>
<keyword evidence="2" id="KW-1185">Reference proteome</keyword>
<gene>
    <name evidence="1" type="ordered locus">Runsl_0468</name>
</gene>
<reference evidence="1 2" key="2">
    <citation type="journal article" date="2012" name="Stand. Genomic Sci.">
        <title>Complete genome sequence of the aquatic bacterium Runella slithyformis type strain (LSU 4(T)).</title>
        <authorList>
            <person name="Copeland A."/>
            <person name="Zhang X."/>
            <person name="Misra M."/>
            <person name="Lapidus A."/>
            <person name="Nolan M."/>
            <person name="Lucas S."/>
            <person name="Deshpande S."/>
            <person name="Cheng J.F."/>
            <person name="Tapia R."/>
            <person name="Goodwin L.A."/>
            <person name="Pitluck S."/>
            <person name="Liolios K."/>
            <person name="Pagani I."/>
            <person name="Ivanova N."/>
            <person name="Mikhailova N."/>
            <person name="Pati A."/>
            <person name="Chen A."/>
            <person name="Palaniappan K."/>
            <person name="Land M."/>
            <person name="Hauser L."/>
            <person name="Pan C."/>
            <person name="Jeffries C.D."/>
            <person name="Detter J.C."/>
            <person name="Brambilla E.M."/>
            <person name="Rohde M."/>
            <person name="Djao O.D."/>
            <person name="Goker M."/>
            <person name="Sikorski J."/>
            <person name="Tindall B.J."/>
            <person name="Woyke T."/>
            <person name="Bristow J."/>
            <person name="Eisen J.A."/>
            <person name="Markowitz V."/>
            <person name="Hugenholtz P."/>
            <person name="Kyrpides N.C."/>
            <person name="Klenk H.P."/>
            <person name="Mavromatis K."/>
        </authorList>
    </citation>
    <scope>NUCLEOTIDE SEQUENCE [LARGE SCALE GENOMIC DNA]</scope>
    <source>
        <strain evidence="2">ATCC 29530 / DSM 19594 / LMG 11500 / NCIMB 11436 / LSU 4</strain>
    </source>
</reference>
<name>A0A7U3ZGQ8_RUNSL</name>
<evidence type="ECO:0000313" key="1">
    <source>
        <dbReference type="EMBL" id="AEI46913.1"/>
    </source>
</evidence>
<dbReference type="AlphaFoldDB" id="A0A7U3ZGQ8"/>
<accession>A0A7U3ZGQ8</accession>
<reference evidence="2" key="1">
    <citation type="submission" date="2011-06" db="EMBL/GenBank/DDBJ databases">
        <title>The complete genome of chromosome of Runella slithyformis DSM 19594.</title>
        <authorList>
            <consortium name="US DOE Joint Genome Institute (JGI-PGF)"/>
            <person name="Lucas S."/>
            <person name="Han J."/>
            <person name="Lapidus A."/>
            <person name="Bruce D."/>
            <person name="Goodwin L."/>
            <person name="Pitluck S."/>
            <person name="Peters L."/>
            <person name="Kyrpides N."/>
            <person name="Mavromatis K."/>
            <person name="Ivanova N."/>
            <person name="Ovchinnikova G."/>
            <person name="Zhang X."/>
            <person name="Misra M."/>
            <person name="Detter J.C."/>
            <person name="Tapia R."/>
            <person name="Han C."/>
            <person name="Land M."/>
            <person name="Hauser L."/>
            <person name="Markowitz V."/>
            <person name="Cheng J.-F."/>
            <person name="Hugenholtz P."/>
            <person name="Woyke T."/>
            <person name="Wu D."/>
            <person name="Tindall B."/>
            <person name="Faehrich R."/>
            <person name="Brambilla E."/>
            <person name="Klenk H.-P."/>
            <person name="Eisen J.A."/>
        </authorList>
    </citation>
    <scope>NUCLEOTIDE SEQUENCE [LARGE SCALE GENOMIC DNA]</scope>
    <source>
        <strain evidence="2">ATCC 29530 / DSM 19594 / LMG 11500 / NCIMB 11436 / LSU 4</strain>
    </source>
</reference>
<protein>
    <submittedName>
        <fullName evidence="1">Uncharacterized protein</fullName>
    </submittedName>
</protein>
<evidence type="ECO:0000313" key="2">
    <source>
        <dbReference type="Proteomes" id="UP000000493"/>
    </source>
</evidence>
<dbReference type="EMBL" id="CP002859">
    <property type="protein sequence ID" value="AEI46913.1"/>
    <property type="molecule type" value="Genomic_DNA"/>
</dbReference>
<dbReference type="KEGG" id="rsi:Runsl_0468"/>
<sequence length="34" mass="4152">MMLAVKIPTNDRINFFIEIRCRFEVEGLLFQFLF</sequence>
<organism evidence="1 2">
    <name type="scientific">Runella slithyformis (strain ATCC 29530 / DSM 19594 / LMG 11500 / NCIMB 11436 / LSU 4)</name>
    <dbReference type="NCBI Taxonomy" id="761193"/>
    <lineage>
        <taxon>Bacteria</taxon>
        <taxon>Pseudomonadati</taxon>
        <taxon>Bacteroidota</taxon>
        <taxon>Cytophagia</taxon>
        <taxon>Cytophagales</taxon>
        <taxon>Spirosomataceae</taxon>
        <taxon>Runella</taxon>
    </lineage>
</organism>
<dbReference type="Proteomes" id="UP000000493">
    <property type="component" value="Chromosome"/>
</dbReference>